<dbReference type="EMBL" id="VUJU01001534">
    <property type="protein sequence ID" value="KAF0764863.1"/>
    <property type="molecule type" value="Genomic_DNA"/>
</dbReference>
<evidence type="ECO:0000313" key="1">
    <source>
        <dbReference type="EMBL" id="KAF0764863.1"/>
    </source>
</evidence>
<dbReference type="Proteomes" id="UP000478052">
    <property type="component" value="Unassembled WGS sequence"/>
</dbReference>
<evidence type="ECO:0000313" key="2">
    <source>
        <dbReference type="Proteomes" id="UP000478052"/>
    </source>
</evidence>
<proteinExistence type="predicted"/>
<comment type="caution">
    <text evidence="1">The sequence shown here is derived from an EMBL/GenBank/DDBJ whole genome shotgun (WGS) entry which is preliminary data.</text>
</comment>
<protein>
    <submittedName>
        <fullName evidence="1">MULE domain-containing protein</fullName>
    </submittedName>
</protein>
<accession>A0A6G0Z371</accession>
<dbReference type="AlphaFoldDB" id="A0A6G0Z371"/>
<feature type="non-terminal residue" evidence="1">
    <location>
        <position position="1"/>
    </location>
</feature>
<name>A0A6G0Z371_APHCR</name>
<reference evidence="1 2" key="1">
    <citation type="submission" date="2019-08" db="EMBL/GenBank/DDBJ databases">
        <title>Whole genome of Aphis craccivora.</title>
        <authorList>
            <person name="Voronova N.V."/>
            <person name="Shulinski R.S."/>
            <person name="Bandarenka Y.V."/>
            <person name="Zhorov D.G."/>
            <person name="Warner D."/>
        </authorList>
    </citation>
    <scope>NUCLEOTIDE SEQUENCE [LARGE SCALE GENOMIC DNA]</scope>
    <source>
        <strain evidence="1">180601</strain>
        <tissue evidence="1">Whole Body</tissue>
    </source>
</reference>
<sequence>NWFTDGTFERFNYIHILDINKYLLIEYFIPIFALLLDKNTVTYSCLIKTLRSQIPLNPKTIMTDFEQSAILAFKENIPNFS</sequence>
<organism evidence="1 2">
    <name type="scientific">Aphis craccivora</name>
    <name type="common">Cowpea aphid</name>
    <dbReference type="NCBI Taxonomy" id="307492"/>
    <lineage>
        <taxon>Eukaryota</taxon>
        <taxon>Metazoa</taxon>
        <taxon>Ecdysozoa</taxon>
        <taxon>Arthropoda</taxon>
        <taxon>Hexapoda</taxon>
        <taxon>Insecta</taxon>
        <taxon>Pterygota</taxon>
        <taxon>Neoptera</taxon>
        <taxon>Paraneoptera</taxon>
        <taxon>Hemiptera</taxon>
        <taxon>Sternorrhyncha</taxon>
        <taxon>Aphidomorpha</taxon>
        <taxon>Aphidoidea</taxon>
        <taxon>Aphididae</taxon>
        <taxon>Aphidini</taxon>
        <taxon>Aphis</taxon>
        <taxon>Aphis</taxon>
    </lineage>
</organism>
<keyword evidence="2" id="KW-1185">Reference proteome</keyword>
<gene>
    <name evidence="1" type="ORF">FWK35_00006770</name>
</gene>